<reference evidence="8" key="3">
    <citation type="submission" date="2022-01" db="EMBL/GenBank/DDBJ databases">
        <authorList>
            <person name="Rubenstein D.R."/>
        </authorList>
    </citation>
    <scope>NUCLEOTIDE SEQUENCE</scope>
    <source>
        <strain evidence="8">SS15</strain>
        <tissue evidence="8">Liver</tissue>
    </source>
</reference>
<evidence type="ECO:0000256" key="3">
    <source>
        <dbReference type="ARBA" id="ARBA00022530"/>
    </source>
</evidence>
<proteinExistence type="predicted"/>
<feature type="domain" description="PLAC" evidence="6">
    <location>
        <begin position="1050"/>
        <end position="1087"/>
    </location>
</feature>
<dbReference type="EMBL" id="JADDUC010000003">
    <property type="protein sequence ID" value="KAG0135734.1"/>
    <property type="molecule type" value="Genomic_DNA"/>
</dbReference>
<dbReference type="Gene3D" id="2.20.100.10">
    <property type="entry name" value="Thrombospondin type-1 (TSP1) repeat"/>
    <property type="match status" value="4"/>
</dbReference>
<evidence type="ECO:0000256" key="2">
    <source>
        <dbReference type="ARBA" id="ARBA00022525"/>
    </source>
</evidence>
<sequence>MSMSVQEAELPKRGKHELSPLELGNVGFKCYYCLFVLFMTFMNQKIIMSIGCDDYLGSDKVIDKCGICGGDNTACKVVSGVFKHTLTNLGYHKIVEIPEGATKINITEMSKSNNYLALRSRSGRSIINGNWAIDRPGRYEGGGTMFTYRRPNEISSTAGESFLADGPTNEVLDVYCGKIKVNTARCKKINAQYDTASLLGLKCVAKQIQMSFFRLHLAVPESCNSPFTHTHDLYALCRKMKRFADGNSKWLSIVLSFFHSEMSSKKLSDLQEIIANKKKTETLSECEVYISTKTGSKNLAALVLHLCSFENEWEGCRRAAGHRQLLQQVHGPLGSAPWSLLSSARGDGSRTAQLELVDCWGSMGAEGAAGCRKEQLALQWVQSDTCVLSAASVNFLLSETVLMTLGPSLLLLRPGMIHQQPNPGIHYEYIIPGDNVISPQLLAHRRPGEPFNGQLGMPESTSHEDEDLHRETDILTGQSAGTFPVIQPGRFPSHQPENQVPAMQPPRQNREYNWKQVGKTECTTTCGKGKCFVYAQTIVRPAAFCSLTTQRSQYPIFHCVNRITHEEVPESYCDSSTKPIPEEEACNLFPCPAFWDIGEWSECSKTCGLGMQHRQILCRQIYANRTLTVQQYRCQHLEKPDTTSTCQLKICSEWQIRTEWTSCSVPCGVGQRTRDVKCVSNLGDVVDDEECNMKLRPNDIENCDMGPCAKSWFLTEWSDRVRLLSIFILPNFLKQEHQNFKNIHLYNHKRILCTVLLNPFYPQIHHVAQLLSPSAVPPHKAQTLQYSHTPHNSDVETLGGSDSMAGSEIQQQLTGLHPRSRNSSLVVEECVSVERQKNSVMEWKQSFPDSVSLLYGKVPGCAVQSLYSQCHSPRSLPNLVLSASCSAECGAGIRTRSVVCMTNHVSSLPLEGCGNNRPSETTPCDNGPCAGKVEWFAGSWTQCSTECGSGTQQREVICVRKTEGNFDVLNPYECSYLEKPPSQQSCYLKPCGSKWFHTEWSTCSKSCEGGFRVREVRCLSDDMAASTQCDPQLKPEEKELCNTQDCVPEIDENCKDKYYNCNVVVQARLCVYTYYKTACCASCSRVANRQPGFLGHR</sequence>
<dbReference type="OrthoDB" id="10062690at2759"/>
<dbReference type="InterPro" id="IPR036383">
    <property type="entry name" value="TSP1_rpt_sf"/>
</dbReference>
<dbReference type="PANTHER" id="PTHR13723">
    <property type="entry name" value="ADAMTS A DISINTEGRIN AND METALLOPROTEASE WITH THROMBOSPONDIN MOTIFS PROTEASE"/>
    <property type="match status" value="1"/>
</dbReference>
<dbReference type="Pfam" id="PF19030">
    <property type="entry name" value="TSP1_ADAMTS"/>
    <property type="match status" value="5"/>
</dbReference>
<comment type="caution">
    <text evidence="7">The sequence shown here is derived from an EMBL/GenBank/DDBJ whole genome shotgun (WGS) entry which is preliminary data.</text>
</comment>
<dbReference type="FunFam" id="2.60.120.830:FF:000001">
    <property type="entry name" value="A disintegrin and metalloproteinase with thrombospondin motifs 1"/>
    <property type="match status" value="1"/>
</dbReference>
<dbReference type="GO" id="GO:0030198">
    <property type="term" value="P:extracellular matrix organization"/>
    <property type="evidence" value="ECO:0007669"/>
    <property type="project" value="TreeGrafter"/>
</dbReference>
<dbReference type="InterPro" id="IPR010909">
    <property type="entry name" value="PLAC"/>
</dbReference>
<dbReference type="FunFam" id="2.20.100.10:FF:000005">
    <property type="entry name" value="ADAM metallopeptidase with thrombospondin type 1 motif 9"/>
    <property type="match status" value="2"/>
</dbReference>
<gene>
    <name evidence="8" type="ORF">IHE44_0002703</name>
    <name evidence="7" type="ORF">IHE44_005282</name>
</gene>
<dbReference type="InterPro" id="IPR000884">
    <property type="entry name" value="TSP1_rpt"/>
</dbReference>
<protein>
    <recommendedName>
        <fullName evidence="6">PLAC domain-containing protein</fullName>
    </recommendedName>
</protein>
<keyword evidence="4" id="KW-0732">Signal</keyword>
<dbReference type="SMART" id="SM00209">
    <property type="entry name" value="TSP1"/>
    <property type="match status" value="6"/>
</dbReference>
<keyword evidence="3" id="KW-0272">Extracellular matrix</keyword>
<dbReference type="Pfam" id="PF08686">
    <property type="entry name" value="PLAC"/>
    <property type="match status" value="1"/>
</dbReference>
<dbReference type="PANTHER" id="PTHR13723:SF16">
    <property type="entry name" value="THROMBOSPONDIN TYPE-1 DOMAIN-CONTAINING PROTEIN 4"/>
    <property type="match status" value="1"/>
</dbReference>
<comment type="subcellular location">
    <subcellularLocation>
        <location evidence="1">Secreted</location>
        <location evidence="1">Extracellular space</location>
        <location evidence="1">Extracellular matrix</location>
    </subcellularLocation>
</comment>
<dbReference type="PROSITE" id="PS50900">
    <property type="entry name" value="PLAC"/>
    <property type="match status" value="1"/>
</dbReference>
<accession>A0A835P3U6</accession>
<evidence type="ECO:0000259" key="6">
    <source>
        <dbReference type="PROSITE" id="PS50900"/>
    </source>
</evidence>
<dbReference type="Proteomes" id="UP000618051">
    <property type="component" value="Unassembled WGS sequence"/>
</dbReference>
<evidence type="ECO:0000256" key="1">
    <source>
        <dbReference type="ARBA" id="ARBA00004498"/>
    </source>
</evidence>
<evidence type="ECO:0000313" key="7">
    <source>
        <dbReference type="EMBL" id="KAG0135734.1"/>
    </source>
</evidence>
<keyword evidence="2" id="KW-0964">Secreted</keyword>
<dbReference type="AlphaFoldDB" id="A0A835P3U6"/>
<reference evidence="7" key="1">
    <citation type="submission" date="2020-10" db="EMBL/GenBank/DDBJ databases">
        <title>Feather gene expression reveals the developmental basis of iridescence in African starlings.</title>
        <authorList>
            <person name="Rubenstein D.R."/>
        </authorList>
    </citation>
    <scope>NUCLEOTIDE SEQUENCE</scope>
    <source>
        <strain evidence="7">SS15</strain>
        <tissue evidence="7">Liver</tissue>
    </source>
</reference>
<name>A0A835P3U6_9PASS</name>
<evidence type="ECO:0000256" key="5">
    <source>
        <dbReference type="ARBA" id="ARBA00022737"/>
    </source>
</evidence>
<evidence type="ECO:0000313" key="9">
    <source>
        <dbReference type="Proteomes" id="UP000618051"/>
    </source>
</evidence>
<dbReference type="InterPro" id="IPR050439">
    <property type="entry name" value="ADAMTS_ADAMTS-like"/>
</dbReference>
<dbReference type="FunFam" id="2.20.100.10:FF:000039">
    <property type="entry name" value="thrombospondin type-1 domain-containing protein 4"/>
    <property type="match status" value="1"/>
</dbReference>
<dbReference type="GO" id="GO:0006508">
    <property type="term" value="P:proteolysis"/>
    <property type="evidence" value="ECO:0007669"/>
    <property type="project" value="TreeGrafter"/>
</dbReference>
<dbReference type="GO" id="GO:0004222">
    <property type="term" value="F:metalloendopeptidase activity"/>
    <property type="evidence" value="ECO:0007669"/>
    <property type="project" value="TreeGrafter"/>
</dbReference>
<dbReference type="Pfam" id="PF05986">
    <property type="entry name" value="ADAMTS_spacer1"/>
    <property type="match status" value="1"/>
</dbReference>
<dbReference type="FunFam" id="2.20.100.10:FF:000023">
    <property type="entry name" value="Thrombospondin type-1 domain-containing protein 4"/>
    <property type="match status" value="1"/>
</dbReference>
<dbReference type="EMBL" id="JADDUC020000013">
    <property type="protein sequence ID" value="KAI1235072.1"/>
    <property type="molecule type" value="Genomic_DNA"/>
</dbReference>
<reference evidence="8 9" key="2">
    <citation type="journal article" date="2021" name="J. Hered.">
        <title>Feather Gene Expression Elucidates the Developmental Basis of Plumage Iridescence in African Starlings.</title>
        <authorList>
            <person name="Rubenstein D.R."/>
            <person name="Corvelo A."/>
            <person name="MacManes M.D."/>
            <person name="Maia R."/>
            <person name="Narzisi G."/>
            <person name="Rousaki A."/>
            <person name="Vandenabeele P."/>
            <person name="Shawkey M.D."/>
            <person name="Solomon J."/>
        </authorList>
    </citation>
    <scope>NUCLEOTIDE SEQUENCE [LARGE SCALE GENOMIC DNA]</scope>
    <source>
        <strain evidence="8">SS15</strain>
    </source>
</reference>
<dbReference type="Gene3D" id="2.60.120.830">
    <property type="match status" value="1"/>
</dbReference>
<keyword evidence="5" id="KW-0677">Repeat</keyword>
<dbReference type="InterPro" id="IPR010294">
    <property type="entry name" value="ADAMTS_spacer1"/>
</dbReference>
<organism evidence="7">
    <name type="scientific">Lamprotornis superbus</name>
    <dbReference type="NCBI Taxonomy" id="245042"/>
    <lineage>
        <taxon>Eukaryota</taxon>
        <taxon>Metazoa</taxon>
        <taxon>Chordata</taxon>
        <taxon>Craniata</taxon>
        <taxon>Vertebrata</taxon>
        <taxon>Euteleostomi</taxon>
        <taxon>Archelosauria</taxon>
        <taxon>Archosauria</taxon>
        <taxon>Dinosauria</taxon>
        <taxon>Saurischia</taxon>
        <taxon>Theropoda</taxon>
        <taxon>Coelurosauria</taxon>
        <taxon>Aves</taxon>
        <taxon>Neognathae</taxon>
        <taxon>Neoaves</taxon>
        <taxon>Telluraves</taxon>
        <taxon>Australaves</taxon>
        <taxon>Passeriformes</taxon>
        <taxon>Sturnidae</taxon>
        <taxon>Lamprotornis</taxon>
    </lineage>
</organism>
<dbReference type="SUPFAM" id="SSF82895">
    <property type="entry name" value="TSP-1 type 1 repeat"/>
    <property type="match status" value="5"/>
</dbReference>
<keyword evidence="9" id="KW-1185">Reference proteome</keyword>
<evidence type="ECO:0000313" key="8">
    <source>
        <dbReference type="EMBL" id="KAI1235072.1"/>
    </source>
</evidence>
<evidence type="ECO:0000256" key="4">
    <source>
        <dbReference type="ARBA" id="ARBA00022729"/>
    </source>
</evidence>
<dbReference type="PROSITE" id="PS50092">
    <property type="entry name" value="TSP1"/>
    <property type="match status" value="5"/>
</dbReference>
<dbReference type="GO" id="GO:0031012">
    <property type="term" value="C:extracellular matrix"/>
    <property type="evidence" value="ECO:0007669"/>
    <property type="project" value="TreeGrafter"/>
</dbReference>